<sequence>MAPLSDTLLGLTGSVTRATDRLTLLESSARRKFTNISDEEALMDVFKMGSSLWKLPVEDVGETKELSNIFGEVNHAVAVDCVNNHLYWTNPETGIRRSRYDGSDNHLVVTKAPIYFGLAVDFVSGICFGFKAAPFMLQR</sequence>
<organism evidence="1 2">
    <name type="scientific">Hypsibius exemplaris</name>
    <name type="common">Freshwater tardigrade</name>
    <dbReference type="NCBI Taxonomy" id="2072580"/>
    <lineage>
        <taxon>Eukaryota</taxon>
        <taxon>Metazoa</taxon>
        <taxon>Ecdysozoa</taxon>
        <taxon>Tardigrada</taxon>
        <taxon>Eutardigrada</taxon>
        <taxon>Parachela</taxon>
        <taxon>Hypsibioidea</taxon>
        <taxon>Hypsibiidae</taxon>
        <taxon>Hypsibius</taxon>
    </lineage>
</organism>
<evidence type="ECO:0000313" key="2">
    <source>
        <dbReference type="Proteomes" id="UP000192578"/>
    </source>
</evidence>
<protein>
    <submittedName>
        <fullName evidence="1">Uncharacterized protein</fullName>
    </submittedName>
</protein>
<dbReference type="Proteomes" id="UP000192578">
    <property type="component" value="Unassembled WGS sequence"/>
</dbReference>
<dbReference type="SMART" id="SM00135">
    <property type="entry name" value="LY"/>
    <property type="match status" value="1"/>
</dbReference>
<reference evidence="2" key="1">
    <citation type="submission" date="2017-01" db="EMBL/GenBank/DDBJ databases">
        <title>Comparative genomics of anhydrobiosis in the tardigrade Hypsibius dujardini.</title>
        <authorList>
            <person name="Yoshida Y."/>
            <person name="Koutsovoulos G."/>
            <person name="Laetsch D."/>
            <person name="Stevens L."/>
            <person name="Kumar S."/>
            <person name="Horikawa D."/>
            <person name="Ishino K."/>
            <person name="Komine S."/>
            <person name="Tomita M."/>
            <person name="Blaxter M."/>
            <person name="Arakawa K."/>
        </authorList>
    </citation>
    <scope>NUCLEOTIDE SEQUENCE [LARGE SCALE GENOMIC DNA]</scope>
    <source>
        <strain evidence="2">Z151</strain>
    </source>
</reference>
<dbReference type="AlphaFoldDB" id="A0A9X6NK70"/>
<dbReference type="InterPro" id="IPR000033">
    <property type="entry name" value="LDLR_classB_rpt"/>
</dbReference>
<proteinExistence type="predicted"/>
<dbReference type="InterPro" id="IPR011042">
    <property type="entry name" value="6-blade_b-propeller_TolB-like"/>
</dbReference>
<comment type="caution">
    <text evidence="1">The sequence shown here is derived from an EMBL/GenBank/DDBJ whole genome shotgun (WGS) entry which is preliminary data.</text>
</comment>
<dbReference type="EMBL" id="MTYJ01000447">
    <property type="protein sequence ID" value="OWA54719.1"/>
    <property type="molecule type" value="Genomic_DNA"/>
</dbReference>
<dbReference type="OrthoDB" id="6375837at2759"/>
<gene>
    <name evidence="1" type="ORF">BV898_19120</name>
</gene>
<keyword evidence="2" id="KW-1185">Reference proteome</keyword>
<evidence type="ECO:0000313" key="1">
    <source>
        <dbReference type="EMBL" id="OWA54719.1"/>
    </source>
</evidence>
<accession>A0A9X6NK70</accession>
<name>A0A9X6NK70_HYPEX</name>
<dbReference type="Gene3D" id="2.120.10.30">
    <property type="entry name" value="TolB, C-terminal domain"/>
    <property type="match status" value="1"/>
</dbReference>